<evidence type="ECO:0000313" key="3">
    <source>
        <dbReference type="EMBL" id="CAF1151277.1"/>
    </source>
</evidence>
<feature type="non-terminal residue" evidence="3">
    <location>
        <position position="151"/>
    </location>
</feature>
<feature type="compositionally biased region" description="Acidic residues" evidence="1">
    <location>
        <begin position="45"/>
        <end position="56"/>
    </location>
</feature>
<dbReference type="PROSITE" id="PS00028">
    <property type="entry name" value="ZINC_FINGER_C2H2_1"/>
    <property type="match status" value="1"/>
</dbReference>
<feature type="region of interest" description="Disordered" evidence="1">
    <location>
        <begin position="1"/>
        <end position="75"/>
    </location>
</feature>
<feature type="compositionally biased region" description="Polar residues" evidence="1">
    <location>
        <begin position="14"/>
        <end position="42"/>
    </location>
</feature>
<evidence type="ECO:0000256" key="1">
    <source>
        <dbReference type="SAM" id="MobiDB-lite"/>
    </source>
</evidence>
<gene>
    <name evidence="3" type="ORF">OXX778_LOCUS23298</name>
</gene>
<dbReference type="AlphaFoldDB" id="A0A814SSG1"/>
<proteinExistence type="predicted"/>
<name>A0A814SSG1_9BILA</name>
<feature type="domain" description="C2H2-type" evidence="2">
    <location>
        <begin position="83"/>
        <end position="106"/>
    </location>
</feature>
<dbReference type="Proteomes" id="UP000663879">
    <property type="component" value="Unassembled WGS sequence"/>
</dbReference>
<feature type="non-terminal residue" evidence="3">
    <location>
        <position position="1"/>
    </location>
</feature>
<sequence length="151" mass="16788">LADLIDELTEENQVKTSTTRNIQQIDSINESRLNKNLSESQLEASSDESEKSEEEPAANVIISEEEKHEMDLPNPDEDGWLTCNFKNCVDRFATPFGLKVHAGRMHKVKFVERKIHASSTILTPTNDNENLASVGSIENLNTSSSGSPMDI</sequence>
<reference evidence="3" key="1">
    <citation type="submission" date="2021-02" db="EMBL/GenBank/DDBJ databases">
        <authorList>
            <person name="Nowell W R."/>
        </authorList>
    </citation>
    <scope>NUCLEOTIDE SEQUENCE</scope>
    <source>
        <strain evidence="3">Ploen Becks lab</strain>
    </source>
</reference>
<feature type="compositionally biased region" description="Acidic residues" evidence="1">
    <location>
        <begin position="1"/>
        <end position="10"/>
    </location>
</feature>
<protein>
    <recommendedName>
        <fullName evidence="2">C2H2-type domain-containing protein</fullName>
    </recommendedName>
</protein>
<organism evidence="3 4">
    <name type="scientific">Brachionus calyciflorus</name>
    <dbReference type="NCBI Taxonomy" id="104777"/>
    <lineage>
        <taxon>Eukaryota</taxon>
        <taxon>Metazoa</taxon>
        <taxon>Spiralia</taxon>
        <taxon>Gnathifera</taxon>
        <taxon>Rotifera</taxon>
        <taxon>Eurotatoria</taxon>
        <taxon>Monogononta</taxon>
        <taxon>Pseudotrocha</taxon>
        <taxon>Ploima</taxon>
        <taxon>Brachionidae</taxon>
        <taxon>Brachionus</taxon>
    </lineage>
</organism>
<evidence type="ECO:0000313" key="4">
    <source>
        <dbReference type="Proteomes" id="UP000663879"/>
    </source>
</evidence>
<accession>A0A814SSG1</accession>
<dbReference type="InterPro" id="IPR013087">
    <property type="entry name" value="Znf_C2H2_type"/>
</dbReference>
<keyword evidence="4" id="KW-1185">Reference proteome</keyword>
<dbReference type="EMBL" id="CAJNOC010011964">
    <property type="protein sequence ID" value="CAF1151277.1"/>
    <property type="molecule type" value="Genomic_DNA"/>
</dbReference>
<comment type="caution">
    <text evidence="3">The sequence shown here is derived from an EMBL/GenBank/DDBJ whole genome shotgun (WGS) entry which is preliminary data.</text>
</comment>
<evidence type="ECO:0000259" key="2">
    <source>
        <dbReference type="PROSITE" id="PS00028"/>
    </source>
</evidence>